<dbReference type="CDD" id="cd05403">
    <property type="entry name" value="NT_KNTase_like"/>
    <property type="match status" value="1"/>
</dbReference>
<dbReference type="InterPro" id="IPR043519">
    <property type="entry name" value="NT_sf"/>
</dbReference>
<sequence length="81" mass="9199">MTPKNPIIRDLNHRLPILKKIGCKRDLLFGSYAWGDEHTDSDIDILVEFNSGKGTFDNFILFFPKSGIVDFIIPSLFQSLA</sequence>
<reference evidence="2 3" key="1">
    <citation type="submission" date="2018-05" db="EMBL/GenBank/DDBJ databases">
        <title>Draft genome of Methanospirillum stamsii Pt1.</title>
        <authorList>
            <person name="Dueholm M.S."/>
            <person name="Nielsen P.H."/>
            <person name="Bakmann L.F."/>
            <person name="Otzen D.E."/>
        </authorList>
    </citation>
    <scope>NUCLEOTIDE SEQUENCE [LARGE SCALE GENOMIC DNA]</scope>
    <source>
        <strain evidence="2 3">Pt1</strain>
    </source>
</reference>
<dbReference type="InterPro" id="IPR002934">
    <property type="entry name" value="Polymerase_NTP_transf_dom"/>
</dbReference>
<dbReference type="SUPFAM" id="SSF81301">
    <property type="entry name" value="Nucleotidyltransferase"/>
    <property type="match status" value="1"/>
</dbReference>
<comment type="caution">
    <text evidence="2">The sequence shown here is derived from an EMBL/GenBank/DDBJ whole genome shotgun (WGS) entry which is preliminary data.</text>
</comment>
<organism evidence="2 3">
    <name type="scientific">Methanospirillum stamsii</name>
    <dbReference type="NCBI Taxonomy" id="1277351"/>
    <lineage>
        <taxon>Archaea</taxon>
        <taxon>Methanobacteriati</taxon>
        <taxon>Methanobacteriota</taxon>
        <taxon>Stenosarchaea group</taxon>
        <taxon>Methanomicrobia</taxon>
        <taxon>Methanomicrobiales</taxon>
        <taxon>Methanospirillaceae</taxon>
        <taxon>Methanospirillum</taxon>
    </lineage>
</organism>
<dbReference type="Proteomes" id="UP000245934">
    <property type="component" value="Unassembled WGS sequence"/>
</dbReference>
<dbReference type="Gene3D" id="3.30.460.10">
    <property type="entry name" value="Beta Polymerase, domain 2"/>
    <property type="match status" value="1"/>
</dbReference>
<dbReference type="AlphaFoldDB" id="A0A2V2MSG4"/>
<accession>A0A2V2MSG4</accession>
<protein>
    <recommendedName>
        <fullName evidence="1">Polymerase nucleotidyl transferase domain-containing protein</fullName>
    </recommendedName>
</protein>
<gene>
    <name evidence="2" type="ORF">DLD82_16090</name>
</gene>
<evidence type="ECO:0000313" key="3">
    <source>
        <dbReference type="Proteomes" id="UP000245934"/>
    </source>
</evidence>
<name>A0A2V2MSG4_9EURY</name>
<feature type="domain" description="Polymerase nucleotidyl transferase" evidence="1">
    <location>
        <begin position="28"/>
        <end position="54"/>
    </location>
</feature>
<keyword evidence="3" id="KW-1185">Reference proteome</keyword>
<dbReference type="Pfam" id="PF01909">
    <property type="entry name" value="NTP_transf_2"/>
    <property type="match status" value="1"/>
</dbReference>
<dbReference type="GO" id="GO:0016779">
    <property type="term" value="F:nucleotidyltransferase activity"/>
    <property type="evidence" value="ECO:0007669"/>
    <property type="project" value="InterPro"/>
</dbReference>
<evidence type="ECO:0000259" key="1">
    <source>
        <dbReference type="Pfam" id="PF01909"/>
    </source>
</evidence>
<proteinExistence type="predicted"/>
<dbReference type="EMBL" id="QGMZ01000044">
    <property type="protein sequence ID" value="PWR70349.1"/>
    <property type="molecule type" value="Genomic_DNA"/>
</dbReference>
<evidence type="ECO:0000313" key="2">
    <source>
        <dbReference type="EMBL" id="PWR70349.1"/>
    </source>
</evidence>